<dbReference type="Pfam" id="PF02201">
    <property type="entry name" value="SWIB"/>
    <property type="match status" value="1"/>
</dbReference>
<dbReference type="CDD" id="cd10568">
    <property type="entry name" value="SWIB_like"/>
    <property type="match status" value="1"/>
</dbReference>
<keyword evidence="2" id="KW-0677">Repeat</keyword>
<dbReference type="SMART" id="SM00612">
    <property type="entry name" value="Kelch"/>
    <property type="match status" value="3"/>
</dbReference>
<evidence type="ECO:0000256" key="1">
    <source>
        <dbReference type="ARBA" id="ARBA00022441"/>
    </source>
</evidence>
<dbReference type="Pfam" id="PF01344">
    <property type="entry name" value="Kelch_1"/>
    <property type="match status" value="2"/>
</dbReference>
<dbReference type="PROSITE" id="PS51925">
    <property type="entry name" value="SWIB_MDM2"/>
    <property type="match status" value="1"/>
</dbReference>
<dbReference type="InterPro" id="IPR036885">
    <property type="entry name" value="SWIB_MDM2_dom_sf"/>
</dbReference>
<feature type="region of interest" description="Disordered" evidence="3">
    <location>
        <begin position="1"/>
        <end position="28"/>
    </location>
</feature>
<sequence length="863" mass="97834">MKIRRISGVESVKSMSEGKESQEEKKGIGAKTDCLDRKHWFDLNFSCDDWITSGISDSKKVRMWEIGNKSDQNLSNPSRNGGTDGLSCEEPQDADYSHISSLSYELENLIFARFSRLEHWKLCFMNKRCLTLLKSGELKKIRKDIGFKEPSVFMLASGEGNWWEFDREFRSRKKLPVLPSDPCFASGDKETLCAGSHLLVSGREIDGLVIWRYELTENKWYKGPSMISPRCLFASATCGTSAYVAGGIGVVANSEIYDTVEKYNSDSGSWEPLPRMKKRRKLCSGCYMDNKFYVIGGRNEVGELTCGEFFDETKNRWELIPDMLKDDPVQSSHSPPLLAVVNNELYSLESSSNQLKVYLKKTNTWKQLGRVPVRADCNRGWGVAFKSLGNELLVIGASSYSCASNCMAIYSCCPDSDASELQWRPIDRAGSAGAKRFMQKPPVRPTGFLPTNTASPMRMMDASAAARRKKQKLPEKQLQERVAAILPESALYTQLLEFESRVDAALTRKKIDIQEALKTQSYIQKTLRIYVFNTFANQIRTIPKKPNAEPPTWTLKIVGRILEDGMDPDQAGMMQKSSSSYPRFSSFFKRVTISLDQKLYPENHMIIWDSARSPASHEGFEVKRKGDQEFTANIRLEMNYMPEKYKLSSALMEVLGIEVDTRARIMAAIWHYVKARKLQCPDDPSSFNCDPPLQKLFGEGKIRFTAVTQKITPHLFSPQPIHLEHRIKLSGNCPAGTACYDVLVDVPFPIQRELNALLANTEKTKEIDACDEAICTAVRKIHEHRRRRAFFLGFSQSPVEFINTLIDSQNKDLKVVSGESIRNPEKERRSDFYSQPWVEDAVIRYLNRKPPADAPGSTSRQEP</sequence>
<name>A0ABD1V561_9LAMI</name>
<protein>
    <submittedName>
        <fullName evidence="5">SWI/SNF complex component SNF12-like protein</fullName>
    </submittedName>
</protein>
<dbReference type="InterPro" id="IPR006652">
    <property type="entry name" value="Kelch_1"/>
</dbReference>
<evidence type="ECO:0000313" key="6">
    <source>
        <dbReference type="Proteomes" id="UP001604336"/>
    </source>
</evidence>
<feature type="region of interest" description="Disordered" evidence="3">
    <location>
        <begin position="69"/>
        <end position="89"/>
    </location>
</feature>
<evidence type="ECO:0000256" key="2">
    <source>
        <dbReference type="ARBA" id="ARBA00022737"/>
    </source>
</evidence>
<evidence type="ECO:0000259" key="4">
    <source>
        <dbReference type="PROSITE" id="PS51925"/>
    </source>
</evidence>
<dbReference type="SUPFAM" id="SSF47592">
    <property type="entry name" value="SWIB/MDM2 domain"/>
    <property type="match status" value="1"/>
</dbReference>
<organism evidence="5 6">
    <name type="scientific">Abeliophyllum distichum</name>
    <dbReference type="NCBI Taxonomy" id="126358"/>
    <lineage>
        <taxon>Eukaryota</taxon>
        <taxon>Viridiplantae</taxon>
        <taxon>Streptophyta</taxon>
        <taxon>Embryophyta</taxon>
        <taxon>Tracheophyta</taxon>
        <taxon>Spermatophyta</taxon>
        <taxon>Magnoliopsida</taxon>
        <taxon>eudicotyledons</taxon>
        <taxon>Gunneridae</taxon>
        <taxon>Pentapetalae</taxon>
        <taxon>asterids</taxon>
        <taxon>lamiids</taxon>
        <taxon>Lamiales</taxon>
        <taxon>Oleaceae</taxon>
        <taxon>Forsythieae</taxon>
        <taxon>Abeliophyllum</taxon>
    </lineage>
</organism>
<dbReference type="InterPro" id="IPR015915">
    <property type="entry name" value="Kelch-typ_b-propeller"/>
</dbReference>
<keyword evidence="1" id="KW-0880">Kelch repeat</keyword>
<gene>
    <name evidence="5" type="ORF">Adt_05677</name>
</gene>
<dbReference type="InterPro" id="IPR003121">
    <property type="entry name" value="SWIB_MDM2_domain"/>
</dbReference>
<accession>A0ABD1V561</accession>
<feature type="compositionally biased region" description="Basic and acidic residues" evidence="3">
    <location>
        <begin position="16"/>
        <end position="28"/>
    </location>
</feature>
<feature type="compositionally biased region" description="Polar residues" evidence="3">
    <location>
        <begin position="69"/>
        <end position="81"/>
    </location>
</feature>
<dbReference type="SUPFAM" id="SSF117281">
    <property type="entry name" value="Kelch motif"/>
    <property type="match status" value="1"/>
</dbReference>
<dbReference type="Gene3D" id="1.10.245.10">
    <property type="entry name" value="SWIB/MDM2 domain"/>
    <property type="match status" value="1"/>
</dbReference>
<proteinExistence type="predicted"/>
<evidence type="ECO:0000313" key="5">
    <source>
        <dbReference type="EMBL" id="KAL2532326.1"/>
    </source>
</evidence>
<dbReference type="FunFam" id="2.120.10.80:FF:000007">
    <property type="entry name" value="F-box/kelch-repeat protein SKIP11"/>
    <property type="match status" value="1"/>
</dbReference>
<feature type="domain" description="DM2" evidence="4">
    <location>
        <begin position="640"/>
        <end position="717"/>
    </location>
</feature>
<dbReference type="InterPro" id="IPR052439">
    <property type="entry name" value="F-box/Kelch-repeat"/>
</dbReference>
<dbReference type="SMART" id="SM00151">
    <property type="entry name" value="SWIB"/>
    <property type="match status" value="1"/>
</dbReference>
<evidence type="ECO:0000256" key="3">
    <source>
        <dbReference type="SAM" id="MobiDB-lite"/>
    </source>
</evidence>
<dbReference type="EMBL" id="JBFOLK010000002">
    <property type="protein sequence ID" value="KAL2532326.1"/>
    <property type="molecule type" value="Genomic_DNA"/>
</dbReference>
<dbReference type="PANTHER" id="PTHR46122">
    <property type="entry name" value="GALACTOSE OXIDASE/KELCH REPEAT PROTEIN-RELATED"/>
    <property type="match status" value="1"/>
</dbReference>
<dbReference type="PANTHER" id="PTHR46122:SF5">
    <property type="entry name" value="F-BOX DOMAIN-CONTAINING PROTEIN"/>
    <property type="match status" value="1"/>
</dbReference>
<dbReference type="Gene3D" id="2.120.10.80">
    <property type="entry name" value="Kelch-type beta propeller"/>
    <property type="match status" value="1"/>
</dbReference>
<dbReference type="InterPro" id="IPR019835">
    <property type="entry name" value="SWIB_domain"/>
</dbReference>
<dbReference type="GO" id="GO:0005634">
    <property type="term" value="C:nucleus"/>
    <property type="evidence" value="ECO:0007669"/>
    <property type="project" value="UniProtKB-ARBA"/>
</dbReference>
<dbReference type="AlphaFoldDB" id="A0ABD1V561"/>
<reference evidence="6" key="1">
    <citation type="submission" date="2024-07" db="EMBL/GenBank/DDBJ databases">
        <title>Two chromosome-level genome assemblies of Korean endemic species Abeliophyllum distichum and Forsythia ovata (Oleaceae).</title>
        <authorList>
            <person name="Jang H."/>
        </authorList>
    </citation>
    <scope>NUCLEOTIDE SEQUENCE [LARGE SCALE GENOMIC DNA]</scope>
</reference>
<dbReference type="Proteomes" id="UP001604336">
    <property type="component" value="Unassembled WGS sequence"/>
</dbReference>
<keyword evidence="6" id="KW-1185">Reference proteome</keyword>
<comment type="caution">
    <text evidence="5">The sequence shown here is derived from an EMBL/GenBank/DDBJ whole genome shotgun (WGS) entry which is preliminary data.</text>
</comment>